<comment type="caution">
    <text evidence="1">The sequence shown here is derived from an EMBL/GenBank/DDBJ whole genome shotgun (WGS) entry which is preliminary data.</text>
</comment>
<name>A0AAP2DN06_9BACT</name>
<gene>
    <name evidence="1" type="ORF">KK083_20860</name>
</gene>
<reference evidence="1 2" key="1">
    <citation type="submission" date="2021-05" db="EMBL/GenBank/DDBJ databases">
        <title>A Polyphasic approach of four new species of the genus Ohtaekwangia: Ohtaekwangia histidinii sp. nov., Ohtaekwangia cretensis sp. nov., Ohtaekwangia indiensis sp. nov., Ohtaekwangia reichenbachii sp. nov. from diverse environment.</title>
        <authorList>
            <person name="Octaviana S."/>
        </authorList>
    </citation>
    <scope>NUCLEOTIDE SEQUENCE [LARGE SCALE GENOMIC DNA]</scope>
    <source>
        <strain evidence="1 2">PWU4</strain>
    </source>
</reference>
<protein>
    <submittedName>
        <fullName evidence="1">Uncharacterized protein</fullName>
    </submittedName>
</protein>
<evidence type="ECO:0000313" key="2">
    <source>
        <dbReference type="Proteomes" id="UP001319200"/>
    </source>
</evidence>
<dbReference type="EMBL" id="JAHESF010000024">
    <property type="protein sequence ID" value="MBT1699360.1"/>
    <property type="molecule type" value="Genomic_DNA"/>
</dbReference>
<keyword evidence="2" id="KW-1185">Reference proteome</keyword>
<accession>A0AAP2DN06</accession>
<proteinExistence type="predicted"/>
<sequence length="81" mass="9709">MRVIHERTHQGCRITFFAWNNRYIIKLEEGTLEQTFKVDQFDIQNEQELLKLVDAEFVQQAMNRFLEMGRSLYEAKVRGAE</sequence>
<dbReference type="Proteomes" id="UP001319200">
    <property type="component" value="Unassembled WGS sequence"/>
</dbReference>
<organism evidence="1 2">
    <name type="scientific">Chryseosolibacter histidini</name>
    <dbReference type="NCBI Taxonomy" id="2782349"/>
    <lineage>
        <taxon>Bacteria</taxon>
        <taxon>Pseudomonadati</taxon>
        <taxon>Bacteroidota</taxon>
        <taxon>Cytophagia</taxon>
        <taxon>Cytophagales</taxon>
        <taxon>Chryseotaleaceae</taxon>
        <taxon>Chryseosolibacter</taxon>
    </lineage>
</organism>
<dbReference type="AlphaFoldDB" id="A0AAP2DN06"/>
<evidence type="ECO:0000313" key="1">
    <source>
        <dbReference type="EMBL" id="MBT1699360.1"/>
    </source>
</evidence>
<dbReference type="RefSeq" id="WP_254167252.1">
    <property type="nucleotide sequence ID" value="NZ_JAHESF010000024.1"/>
</dbReference>